<dbReference type="Proteomes" id="UP000278398">
    <property type="component" value="Unassembled WGS sequence"/>
</dbReference>
<dbReference type="InterPro" id="IPR018490">
    <property type="entry name" value="cNMP-bd_dom_sf"/>
</dbReference>
<dbReference type="RefSeq" id="WP_126700861.1">
    <property type="nucleotide sequence ID" value="NZ_RWKW01000055.1"/>
</dbReference>
<protein>
    <submittedName>
        <fullName evidence="3">Cyclic nucleotide-binding domain-containing protein</fullName>
    </submittedName>
</protein>
<comment type="caution">
    <text evidence="3">The sequence shown here is derived from an EMBL/GenBank/DDBJ whole genome shotgun (WGS) entry which is preliminary data.</text>
</comment>
<dbReference type="PANTHER" id="PTHR43081:SF19">
    <property type="entry name" value="PH-SENSITIVE ADENYLATE CYCLASE RV1264"/>
    <property type="match status" value="1"/>
</dbReference>
<dbReference type="InterPro" id="IPR029787">
    <property type="entry name" value="Nucleotide_cyclase"/>
</dbReference>
<dbReference type="AlphaFoldDB" id="A0A429YVM9"/>
<accession>A0A429YVM9</accession>
<reference evidence="3 4" key="1">
    <citation type="submission" date="2018-12" db="EMBL/GenBank/DDBJ databases">
        <title>Mesorhizobium carbonis sp. nov., isolated from coal mine water.</title>
        <authorList>
            <person name="Xin W."/>
            <person name="Xu Z."/>
            <person name="Xiang F."/>
            <person name="Zhang J."/>
            <person name="Xi L."/>
            <person name="Liu J."/>
        </authorList>
    </citation>
    <scope>NUCLEOTIDE SEQUENCE [LARGE SCALE GENOMIC DNA]</scope>
    <source>
        <strain evidence="3 4">B2.3</strain>
    </source>
</reference>
<dbReference type="EMBL" id="RWKW01000055">
    <property type="protein sequence ID" value="RST85511.1"/>
    <property type="molecule type" value="Genomic_DNA"/>
</dbReference>
<dbReference type="InterPro" id="IPR000595">
    <property type="entry name" value="cNMP-bd_dom"/>
</dbReference>
<dbReference type="Pfam" id="PF00027">
    <property type="entry name" value="cNMP_binding"/>
    <property type="match status" value="1"/>
</dbReference>
<dbReference type="InterPro" id="IPR001054">
    <property type="entry name" value="A/G_cyclase"/>
</dbReference>
<dbReference type="OrthoDB" id="341967at2"/>
<evidence type="ECO:0000313" key="3">
    <source>
        <dbReference type="EMBL" id="RST85511.1"/>
    </source>
</evidence>
<dbReference type="PROSITE" id="PS50042">
    <property type="entry name" value="CNMP_BINDING_3"/>
    <property type="match status" value="1"/>
</dbReference>
<keyword evidence="4" id="KW-1185">Reference proteome</keyword>
<dbReference type="InterPro" id="IPR014710">
    <property type="entry name" value="RmlC-like_jellyroll"/>
</dbReference>
<gene>
    <name evidence="3" type="ORF">EJC49_15605</name>
</gene>
<evidence type="ECO:0000259" key="1">
    <source>
        <dbReference type="PROSITE" id="PS50042"/>
    </source>
</evidence>
<feature type="domain" description="Cyclic nucleotide-binding" evidence="1">
    <location>
        <begin position="52"/>
        <end position="137"/>
    </location>
</feature>
<dbReference type="SUPFAM" id="SSF55073">
    <property type="entry name" value="Nucleotide cyclase"/>
    <property type="match status" value="1"/>
</dbReference>
<name>A0A429YVM9_9HYPH</name>
<dbReference type="CDD" id="cd07302">
    <property type="entry name" value="CHD"/>
    <property type="match status" value="1"/>
</dbReference>
<dbReference type="PROSITE" id="PS50125">
    <property type="entry name" value="GUANYLATE_CYCLASE_2"/>
    <property type="match status" value="1"/>
</dbReference>
<dbReference type="GO" id="GO:0004016">
    <property type="term" value="F:adenylate cyclase activity"/>
    <property type="evidence" value="ECO:0007669"/>
    <property type="project" value="UniProtKB-ARBA"/>
</dbReference>
<dbReference type="CDD" id="cd00038">
    <property type="entry name" value="CAP_ED"/>
    <property type="match status" value="1"/>
</dbReference>
<evidence type="ECO:0000259" key="2">
    <source>
        <dbReference type="PROSITE" id="PS50125"/>
    </source>
</evidence>
<dbReference type="Gene3D" id="3.30.70.1230">
    <property type="entry name" value="Nucleotide cyclase"/>
    <property type="match status" value="1"/>
</dbReference>
<dbReference type="Gene3D" id="2.60.120.10">
    <property type="entry name" value="Jelly Rolls"/>
    <property type="match status" value="1"/>
</dbReference>
<dbReference type="PANTHER" id="PTHR43081">
    <property type="entry name" value="ADENYLATE CYCLASE, TERMINAL-DIFFERENTIATION SPECIFIC-RELATED"/>
    <property type="match status" value="1"/>
</dbReference>
<sequence>MAKGTKHKPMDTMEGDDRKLASGIEAFLARFSSRPRELEAVFKKSPERLVRIRDGDVLCNKGDEANEVWIIQSGRFRIEAEPGSMVSDDRVAGQIVGEQAFFRTDADGQPERRRGATIRAAKDSQVLRVDAALLDKMTDLERALWYEACARSLSAKLDEATAQRVLLRKDRVNAEMIFSRFVAEEGQQAALAAFMEGNFQRHIDTEECGAVIWFSDVKGFSKFAKGKSPEEVGRTIREIMDIQAQAIRRHGGQIDKFMGDGLMAYWKAPDHSRLASAASNAARAALECAKELGEHFEKTGLPCDVRIGLHAGSVIFGDFGGSDRVAFTIIGDAVNSASRYEQARSCSENKDLGRVRVSQELFDLLTDDELLKQFEPAQRMLPAKDGMVFPARIANV</sequence>
<dbReference type="SUPFAM" id="SSF51206">
    <property type="entry name" value="cAMP-binding domain-like"/>
    <property type="match status" value="1"/>
</dbReference>
<dbReference type="GO" id="GO:0035556">
    <property type="term" value="P:intracellular signal transduction"/>
    <property type="evidence" value="ECO:0007669"/>
    <property type="project" value="InterPro"/>
</dbReference>
<dbReference type="GO" id="GO:0006171">
    <property type="term" value="P:cAMP biosynthetic process"/>
    <property type="evidence" value="ECO:0007669"/>
    <property type="project" value="TreeGrafter"/>
</dbReference>
<dbReference type="Pfam" id="PF00211">
    <property type="entry name" value="Guanylate_cyc"/>
    <property type="match status" value="1"/>
</dbReference>
<organism evidence="3 4">
    <name type="scientific">Aquibium carbonis</name>
    <dbReference type="NCBI Taxonomy" id="2495581"/>
    <lineage>
        <taxon>Bacteria</taxon>
        <taxon>Pseudomonadati</taxon>
        <taxon>Pseudomonadota</taxon>
        <taxon>Alphaproteobacteria</taxon>
        <taxon>Hyphomicrobiales</taxon>
        <taxon>Phyllobacteriaceae</taxon>
        <taxon>Aquibium</taxon>
    </lineage>
</organism>
<evidence type="ECO:0000313" key="4">
    <source>
        <dbReference type="Proteomes" id="UP000278398"/>
    </source>
</evidence>
<dbReference type="InterPro" id="IPR050697">
    <property type="entry name" value="Adenylyl/Guanylyl_Cyclase_3/4"/>
</dbReference>
<feature type="domain" description="Guanylate cyclase" evidence="2">
    <location>
        <begin position="211"/>
        <end position="341"/>
    </location>
</feature>
<proteinExistence type="predicted"/>
<dbReference type="SMART" id="SM00044">
    <property type="entry name" value="CYCc"/>
    <property type="match status" value="1"/>
</dbReference>
<dbReference type="SMART" id="SM00100">
    <property type="entry name" value="cNMP"/>
    <property type="match status" value="1"/>
</dbReference>